<dbReference type="InterPro" id="IPR002885">
    <property type="entry name" value="PPR_rpt"/>
</dbReference>
<dbReference type="Gene3D" id="1.25.40.10">
    <property type="entry name" value="Tetratricopeptide repeat domain"/>
    <property type="match status" value="3"/>
</dbReference>
<dbReference type="InterPro" id="IPR046848">
    <property type="entry name" value="E_motif"/>
</dbReference>
<dbReference type="NCBIfam" id="TIGR00756">
    <property type="entry name" value="PPR"/>
    <property type="match status" value="1"/>
</dbReference>
<dbReference type="InterPro" id="IPR046960">
    <property type="entry name" value="PPR_At4g14850-like_plant"/>
</dbReference>
<dbReference type="GO" id="GO:0009451">
    <property type="term" value="P:RNA modification"/>
    <property type="evidence" value="ECO:0007669"/>
    <property type="project" value="InterPro"/>
</dbReference>
<evidence type="ECO:0000256" key="1">
    <source>
        <dbReference type="ARBA" id="ARBA00022737"/>
    </source>
</evidence>
<gene>
    <name evidence="3" type="ORF">HPP92_011430</name>
</gene>
<comment type="caution">
    <text evidence="3">The sequence shown here is derived from an EMBL/GenBank/DDBJ whole genome shotgun (WGS) entry which is preliminary data.</text>
</comment>
<dbReference type="Proteomes" id="UP000636800">
    <property type="component" value="Chromosome 5"/>
</dbReference>
<evidence type="ECO:0000256" key="2">
    <source>
        <dbReference type="PROSITE-ProRule" id="PRU00708"/>
    </source>
</evidence>
<dbReference type="PANTHER" id="PTHR47926">
    <property type="entry name" value="PENTATRICOPEPTIDE REPEAT-CONTAINING PROTEIN"/>
    <property type="match status" value="1"/>
</dbReference>
<name>A0A835R5N9_VANPL</name>
<feature type="repeat" description="PPR" evidence="2">
    <location>
        <begin position="53"/>
        <end position="87"/>
    </location>
</feature>
<dbReference type="PROSITE" id="PS51375">
    <property type="entry name" value="PPR"/>
    <property type="match status" value="1"/>
</dbReference>
<proteinExistence type="predicted"/>
<accession>A0A835R5N9</accession>
<dbReference type="AlphaFoldDB" id="A0A835R5N9"/>
<dbReference type="EMBL" id="JADCNL010000005">
    <property type="protein sequence ID" value="KAG0480572.1"/>
    <property type="molecule type" value="Genomic_DNA"/>
</dbReference>
<dbReference type="OrthoDB" id="5199543at2759"/>
<dbReference type="FunFam" id="1.25.40.10:FF:000090">
    <property type="entry name" value="Pentatricopeptide repeat-containing protein, chloroplastic"/>
    <property type="match status" value="1"/>
</dbReference>
<sequence length="359" mass="40559">MLTVLADNGQWDDLFKLLNQMNHEQVHPDSITVTTVLRACSLLGIMKVIPSKDLITFTAMIQGYAIHGMPDEALRTFSQMLKLNLKPDHVILVALLSACNHAGLIDEGWKHFNSIKPVHGIQPTMEHYACMVDLLSRRGRLREAFDFIKEMPYDANANVWGSLLGSCKIHNEVEIGRAAADHLFGIEGWNIGNYVLMSNIYAANGKWDGVEHVRREMKTKVQRKPAGCSWIVVGRKNNAFVATDLCHPQRHLIYNLLINLDKHLKDPLVKMDSESWRNNGPANSETVDDTGLVDDNDKDHLDAFYSILVKKESSKRIGSGGFFEELESLEEINIRAREWHCPACYNVLGVIERYKVANP</sequence>
<dbReference type="GO" id="GO:0003723">
    <property type="term" value="F:RNA binding"/>
    <property type="evidence" value="ECO:0007669"/>
    <property type="project" value="InterPro"/>
</dbReference>
<dbReference type="Pfam" id="PF01535">
    <property type="entry name" value="PPR"/>
    <property type="match status" value="1"/>
</dbReference>
<evidence type="ECO:0000313" key="4">
    <source>
        <dbReference type="Proteomes" id="UP000636800"/>
    </source>
</evidence>
<protein>
    <recommendedName>
        <fullName evidence="5">Pentatricopeptide repeat-containing protein</fullName>
    </recommendedName>
</protein>
<organism evidence="3 4">
    <name type="scientific">Vanilla planifolia</name>
    <name type="common">Vanilla</name>
    <dbReference type="NCBI Taxonomy" id="51239"/>
    <lineage>
        <taxon>Eukaryota</taxon>
        <taxon>Viridiplantae</taxon>
        <taxon>Streptophyta</taxon>
        <taxon>Embryophyta</taxon>
        <taxon>Tracheophyta</taxon>
        <taxon>Spermatophyta</taxon>
        <taxon>Magnoliopsida</taxon>
        <taxon>Liliopsida</taxon>
        <taxon>Asparagales</taxon>
        <taxon>Orchidaceae</taxon>
        <taxon>Vanilloideae</taxon>
        <taxon>Vanilleae</taxon>
        <taxon>Vanilla</taxon>
    </lineage>
</organism>
<keyword evidence="4" id="KW-1185">Reference proteome</keyword>
<dbReference type="Pfam" id="PF20431">
    <property type="entry name" value="E_motif"/>
    <property type="match status" value="1"/>
</dbReference>
<keyword evidence="1" id="KW-0677">Repeat</keyword>
<dbReference type="PANTHER" id="PTHR47926:SF481">
    <property type="entry name" value="TETRATRICOPEPTIDE-LIKE HELICAL DOMAIN SUPERFAMILY"/>
    <property type="match status" value="1"/>
</dbReference>
<dbReference type="Pfam" id="PF13041">
    <property type="entry name" value="PPR_2"/>
    <property type="match status" value="1"/>
</dbReference>
<dbReference type="InterPro" id="IPR011990">
    <property type="entry name" value="TPR-like_helical_dom_sf"/>
</dbReference>
<evidence type="ECO:0000313" key="3">
    <source>
        <dbReference type="EMBL" id="KAG0480572.1"/>
    </source>
</evidence>
<evidence type="ECO:0008006" key="5">
    <source>
        <dbReference type="Google" id="ProtNLM"/>
    </source>
</evidence>
<reference evidence="3 4" key="1">
    <citation type="journal article" date="2020" name="Nat. Food">
        <title>A phased Vanilla planifolia genome enables genetic improvement of flavour and production.</title>
        <authorList>
            <person name="Hasing T."/>
            <person name="Tang H."/>
            <person name="Brym M."/>
            <person name="Khazi F."/>
            <person name="Huang T."/>
            <person name="Chambers A.H."/>
        </authorList>
    </citation>
    <scope>NUCLEOTIDE SEQUENCE [LARGE SCALE GENOMIC DNA]</scope>
    <source>
        <tissue evidence="3">Leaf</tissue>
    </source>
</reference>